<reference evidence="3" key="1">
    <citation type="journal article" date="2005" name="BMC Biol.">
        <title>The sequence of rice chromosomes 11 and 12, rich in disease resistance genes and recent gene duplications.</title>
        <authorList>
            <consortium name="The rice chromosomes 11 and 12 sequencing consortia"/>
        </authorList>
    </citation>
    <scope>NUCLEOTIDE SEQUENCE [LARGE SCALE GENOMIC DNA]</scope>
</reference>
<evidence type="ECO:0000313" key="3">
    <source>
        <dbReference type="EMBL" id="ABA99245.1"/>
    </source>
</evidence>
<gene>
    <name evidence="3" type="ordered locus">LOC_Os12g40580</name>
</gene>
<sequence length="99" mass="10296">MGHTYLHSIGSRCDVGARLSVQSDVTGVRPVTDRSLILTISRQFSTPHVCPTALNATGGSWGAARIKGSSAWAPSSLAPPAKRRLGEGLGAKQCKGPRA</sequence>
<reference evidence="3" key="2">
    <citation type="submission" date="2005-04" db="EMBL/GenBank/DDBJ databases">
        <authorList>
            <person name="Buell C.R."/>
            <person name="Wing R.A."/>
            <person name="McCombie W.A."/>
            <person name="Ouyang S."/>
        </authorList>
    </citation>
    <scope>NUCLEOTIDE SEQUENCE</scope>
</reference>
<reference evidence="3" key="3">
    <citation type="submission" date="2006-01" db="EMBL/GenBank/DDBJ databases">
        <authorList>
            <person name="Buell R."/>
        </authorList>
    </citation>
    <scope>NUCLEOTIDE SEQUENCE</scope>
</reference>
<protein>
    <submittedName>
        <fullName evidence="3">Retrotransposon protein, putative, unclassified</fullName>
    </submittedName>
</protein>
<feature type="domain" description="DUF1263" evidence="2">
    <location>
        <begin position="1"/>
        <end position="50"/>
    </location>
</feature>
<dbReference type="EMBL" id="DP000011">
    <property type="protein sequence ID" value="ABA99245.1"/>
    <property type="molecule type" value="Genomic_DNA"/>
</dbReference>
<proteinExistence type="predicted"/>
<name>Q2QMN3_ORYSJ</name>
<accession>Q2QMN3</accession>
<evidence type="ECO:0000259" key="2">
    <source>
        <dbReference type="Pfam" id="PF06882"/>
    </source>
</evidence>
<dbReference type="AlphaFoldDB" id="Q2QMN3"/>
<dbReference type="InterPro" id="IPR010685">
    <property type="entry name" value="DUF1263"/>
</dbReference>
<feature type="region of interest" description="Disordered" evidence="1">
    <location>
        <begin position="71"/>
        <end position="99"/>
    </location>
</feature>
<organism evidence="3">
    <name type="scientific">Oryza sativa subsp. japonica</name>
    <name type="common">Rice</name>
    <dbReference type="NCBI Taxonomy" id="39947"/>
    <lineage>
        <taxon>Eukaryota</taxon>
        <taxon>Viridiplantae</taxon>
        <taxon>Streptophyta</taxon>
        <taxon>Embryophyta</taxon>
        <taxon>Tracheophyta</taxon>
        <taxon>Spermatophyta</taxon>
        <taxon>Magnoliopsida</taxon>
        <taxon>Liliopsida</taxon>
        <taxon>Poales</taxon>
        <taxon>Poaceae</taxon>
        <taxon>BOP clade</taxon>
        <taxon>Oryzoideae</taxon>
        <taxon>Oryzeae</taxon>
        <taxon>Oryzinae</taxon>
        <taxon>Oryza</taxon>
        <taxon>Oryza sativa</taxon>
    </lineage>
</organism>
<feature type="compositionally biased region" description="Low complexity" evidence="1">
    <location>
        <begin position="71"/>
        <end position="80"/>
    </location>
</feature>
<dbReference type="Pfam" id="PF06882">
    <property type="entry name" value="DUF1263"/>
    <property type="match status" value="1"/>
</dbReference>
<evidence type="ECO:0000256" key="1">
    <source>
        <dbReference type="SAM" id="MobiDB-lite"/>
    </source>
</evidence>